<dbReference type="Pfam" id="PF00098">
    <property type="entry name" value="zf-CCHC"/>
    <property type="match status" value="1"/>
</dbReference>
<feature type="compositionally biased region" description="Polar residues" evidence="2">
    <location>
        <begin position="139"/>
        <end position="156"/>
    </location>
</feature>
<dbReference type="GO" id="GO:0008270">
    <property type="term" value="F:zinc ion binding"/>
    <property type="evidence" value="ECO:0007669"/>
    <property type="project" value="UniProtKB-KW"/>
</dbReference>
<evidence type="ECO:0000313" key="4">
    <source>
        <dbReference type="EMBL" id="KAF3321904.1"/>
    </source>
</evidence>
<dbReference type="Proteomes" id="UP000623129">
    <property type="component" value="Unassembled WGS sequence"/>
</dbReference>
<sequence length="308" mass="34767">MSIHQLQMDRLAWKFDKIASNQGPVKILPPLMAPHGGPKLFSDIVRIAPRVWQAKNKLIPIKSRGRLIKRKIEKIRSRSTAQHSICVRCGDTGHRAAECRNAQLCFACNKFGHKATVCRTPTAIVPFTPPKAEAPGASQPESFPLCNTSSSPTSSQPDAPDPIAPPLPMAPSRRAGHPPAHRGSIRRWHIFTPSAASEAQEREFTQSFILDDIVGWGPEQIEQAFFRLFDYFEWRVAVFDEFRYIIKAPSMAWKNSTVRRGSILIDGIQFPVVAWDPSLNAGKRLTSLWLCIRGFHRALWEWPEFDKL</sequence>
<dbReference type="InterPro" id="IPR036875">
    <property type="entry name" value="Znf_CCHC_sf"/>
</dbReference>
<reference evidence="4" key="1">
    <citation type="submission" date="2020-01" db="EMBL/GenBank/DDBJ databases">
        <title>Genome sequence of Kobresia littledalei, the first chromosome-level genome in the family Cyperaceae.</title>
        <authorList>
            <person name="Qu G."/>
        </authorList>
    </citation>
    <scope>NUCLEOTIDE SEQUENCE</scope>
    <source>
        <strain evidence="4">C.B.Clarke</strain>
        <tissue evidence="4">Leaf</tissue>
    </source>
</reference>
<dbReference type="GO" id="GO:0003676">
    <property type="term" value="F:nucleic acid binding"/>
    <property type="evidence" value="ECO:0007669"/>
    <property type="project" value="InterPro"/>
</dbReference>
<evidence type="ECO:0000256" key="1">
    <source>
        <dbReference type="PROSITE-ProRule" id="PRU00047"/>
    </source>
</evidence>
<dbReference type="SMART" id="SM00343">
    <property type="entry name" value="ZnF_C2HC"/>
    <property type="match status" value="2"/>
</dbReference>
<organism evidence="4 5">
    <name type="scientific">Carex littledalei</name>
    <dbReference type="NCBI Taxonomy" id="544730"/>
    <lineage>
        <taxon>Eukaryota</taxon>
        <taxon>Viridiplantae</taxon>
        <taxon>Streptophyta</taxon>
        <taxon>Embryophyta</taxon>
        <taxon>Tracheophyta</taxon>
        <taxon>Spermatophyta</taxon>
        <taxon>Magnoliopsida</taxon>
        <taxon>Liliopsida</taxon>
        <taxon>Poales</taxon>
        <taxon>Cyperaceae</taxon>
        <taxon>Cyperoideae</taxon>
        <taxon>Cariceae</taxon>
        <taxon>Carex</taxon>
        <taxon>Carex subgen. Euthyceras</taxon>
    </lineage>
</organism>
<dbReference type="SUPFAM" id="SSF57756">
    <property type="entry name" value="Retrovirus zinc finger-like domains"/>
    <property type="match status" value="1"/>
</dbReference>
<gene>
    <name evidence="4" type="ORF">FCM35_KLT14120</name>
</gene>
<accession>A0A833QNI1</accession>
<feature type="domain" description="CCHC-type" evidence="3">
    <location>
        <begin position="86"/>
        <end position="101"/>
    </location>
</feature>
<keyword evidence="1" id="KW-0479">Metal-binding</keyword>
<dbReference type="AlphaFoldDB" id="A0A833QNI1"/>
<dbReference type="EMBL" id="SWLB01000026">
    <property type="protein sequence ID" value="KAF3321904.1"/>
    <property type="molecule type" value="Genomic_DNA"/>
</dbReference>
<feature type="region of interest" description="Disordered" evidence="2">
    <location>
        <begin position="129"/>
        <end position="181"/>
    </location>
</feature>
<dbReference type="OrthoDB" id="2272416at2759"/>
<evidence type="ECO:0000313" key="5">
    <source>
        <dbReference type="Proteomes" id="UP000623129"/>
    </source>
</evidence>
<name>A0A833QNI1_9POAL</name>
<keyword evidence="1" id="KW-0862">Zinc</keyword>
<keyword evidence="5" id="KW-1185">Reference proteome</keyword>
<protein>
    <submittedName>
        <fullName evidence="4">Gag-Pol polyprotein</fullName>
    </submittedName>
</protein>
<feature type="compositionally biased region" description="Pro residues" evidence="2">
    <location>
        <begin position="159"/>
        <end position="169"/>
    </location>
</feature>
<evidence type="ECO:0000256" key="2">
    <source>
        <dbReference type="SAM" id="MobiDB-lite"/>
    </source>
</evidence>
<proteinExistence type="predicted"/>
<dbReference type="PROSITE" id="PS50158">
    <property type="entry name" value="ZF_CCHC"/>
    <property type="match status" value="1"/>
</dbReference>
<dbReference type="Gene3D" id="4.10.60.10">
    <property type="entry name" value="Zinc finger, CCHC-type"/>
    <property type="match status" value="1"/>
</dbReference>
<comment type="caution">
    <text evidence="4">The sequence shown here is derived from an EMBL/GenBank/DDBJ whole genome shotgun (WGS) entry which is preliminary data.</text>
</comment>
<keyword evidence="1" id="KW-0863">Zinc-finger</keyword>
<dbReference type="InterPro" id="IPR001878">
    <property type="entry name" value="Znf_CCHC"/>
</dbReference>
<evidence type="ECO:0000259" key="3">
    <source>
        <dbReference type="PROSITE" id="PS50158"/>
    </source>
</evidence>